<evidence type="ECO:0000256" key="5">
    <source>
        <dbReference type="ARBA" id="ARBA00022475"/>
    </source>
</evidence>
<protein>
    <recommendedName>
        <fullName evidence="3">Type II secretion system protein N</fullName>
    </recommendedName>
    <alternativeName>
        <fullName evidence="10">General secretion pathway protein N</fullName>
    </alternativeName>
</protein>
<evidence type="ECO:0000256" key="9">
    <source>
        <dbReference type="ARBA" id="ARBA00023136"/>
    </source>
</evidence>
<keyword evidence="4" id="KW-0813">Transport</keyword>
<comment type="similarity">
    <text evidence="2">Belongs to the GSP N family.</text>
</comment>
<keyword evidence="5" id="KW-1003">Cell membrane</keyword>
<keyword evidence="7" id="KW-0812">Transmembrane</keyword>
<keyword evidence="8" id="KW-0653">Protein transport</keyword>
<proteinExistence type="inferred from homology"/>
<reference evidence="12" key="1">
    <citation type="journal article" date="2019" name="Int. J. Syst. Evol. Microbiol.">
        <title>The Global Catalogue of Microorganisms (GCM) 10K type strain sequencing project: providing services to taxonomists for standard genome sequencing and annotation.</title>
        <authorList>
            <consortium name="The Broad Institute Genomics Platform"/>
            <consortium name="The Broad Institute Genome Sequencing Center for Infectious Disease"/>
            <person name="Wu L."/>
            <person name="Ma J."/>
        </authorList>
    </citation>
    <scope>NUCLEOTIDE SEQUENCE [LARGE SCALE GENOMIC DNA]</scope>
    <source>
        <strain evidence="12">CGMCC 1.12923</strain>
    </source>
</reference>
<dbReference type="Proteomes" id="UP000614272">
    <property type="component" value="Unassembled WGS sequence"/>
</dbReference>
<sequence length="248" mass="27264">MKRQTLIVLVLGLCAYVVFLIAKLPAEQLVARVDLPDNLKVQNVSGTLWQGQIEQMSIQGIPIRRLEWQLSPWGLLTGKAVLDLQAGNIRNPEELSLTGEVSLSKDAVGARDLMIYVPADLIIAQLPLPLPVNARGRFKVNLQELDYARQCQSLEGTGQWLNAEVAGAQGYIPLGNFDAGLSCRDNAVLVSIEEPNSFGLSAEAAISPELNIRVNGRFRPSQDLPQEVHEAARLFGQPDDQGYFQIRL</sequence>
<evidence type="ECO:0000256" key="10">
    <source>
        <dbReference type="ARBA" id="ARBA00030772"/>
    </source>
</evidence>
<accession>A0ABQ1RPM5</accession>
<keyword evidence="9" id="KW-0472">Membrane</keyword>
<keyword evidence="6" id="KW-0997">Cell inner membrane</keyword>
<dbReference type="InterPro" id="IPR022792">
    <property type="entry name" value="T2SS_protein-GspN"/>
</dbReference>
<dbReference type="EMBL" id="BMGJ01000019">
    <property type="protein sequence ID" value="GGD76990.1"/>
    <property type="molecule type" value="Genomic_DNA"/>
</dbReference>
<dbReference type="RefSeq" id="WP_099036165.1">
    <property type="nucleotide sequence ID" value="NZ_BMGJ01000019.1"/>
</dbReference>
<name>A0ABQ1RPM5_9ALTE</name>
<evidence type="ECO:0000256" key="7">
    <source>
        <dbReference type="ARBA" id="ARBA00022692"/>
    </source>
</evidence>
<evidence type="ECO:0000256" key="3">
    <source>
        <dbReference type="ARBA" id="ARBA00021563"/>
    </source>
</evidence>
<evidence type="ECO:0000313" key="12">
    <source>
        <dbReference type="Proteomes" id="UP000614272"/>
    </source>
</evidence>
<gene>
    <name evidence="11" type="primary">gspN</name>
    <name evidence="11" type="ORF">GCM10011357_35030</name>
</gene>
<comment type="subcellular location">
    <subcellularLocation>
        <location evidence="1">Cell inner membrane</location>
    </subcellularLocation>
</comment>
<evidence type="ECO:0000256" key="6">
    <source>
        <dbReference type="ARBA" id="ARBA00022519"/>
    </source>
</evidence>
<organism evidence="11 12">
    <name type="scientific">Lacimicrobium alkaliphilum</name>
    <dbReference type="NCBI Taxonomy" id="1526571"/>
    <lineage>
        <taxon>Bacteria</taxon>
        <taxon>Pseudomonadati</taxon>
        <taxon>Pseudomonadota</taxon>
        <taxon>Gammaproteobacteria</taxon>
        <taxon>Alteromonadales</taxon>
        <taxon>Alteromonadaceae</taxon>
        <taxon>Lacimicrobium</taxon>
    </lineage>
</organism>
<evidence type="ECO:0000256" key="2">
    <source>
        <dbReference type="ARBA" id="ARBA00007208"/>
    </source>
</evidence>
<evidence type="ECO:0000256" key="4">
    <source>
        <dbReference type="ARBA" id="ARBA00022448"/>
    </source>
</evidence>
<dbReference type="Pfam" id="PF01203">
    <property type="entry name" value="T2SSN"/>
    <property type="match status" value="1"/>
</dbReference>
<evidence type="ECO:0000256" key="8">
    <source>
        <dbReference type="ARBA" id="ARBA00022927"/>
    </source>
</evidence>
<evidence type="ECO:0000313" key="11">
    <source>
        <dbReference type="EMBL" id="GGD76990.1"/>
    </source>
</evidence>
<keyword evidence="12" id="KW-1185">Reference proteome</keyword>
<comment type="caution">
    <text evidence="11">The sequence shown here is derived from an EMBL/GenBank/DDBJ whole genome shotgun (WGS) entry which is preliminary data.</text>
</comment>
<evidence type="ECO:0000256" key="1">
    <source>
        <dbReference type="ARBA" id="ARBA00004533"/>
    </source>
</evidence>